<evidence type="ECO:0000313" key="6">
    <source>
        <dbReference type="Proteomes" id="UP001629392"/>
    </source>
</evidence>
<dbReference type="PRINTS" id="PR00080">
    <property type="entry name" value="SDRFAMILY"/>
</dbReference>
<organism evidence="5 6">
    <name type="scientific">Paraburkholderia strydomiana</name>
    <dbReference type="NCBI Taxonomy" id="1245417"/>
    <lineage>
        <taxon>Bacteria</taxon>
        <taxon>Pseudomonadati</taxon>
        <taxon>Pseudomonadota</taxon>
        <taxon>Betaproteobacteria</taxon>
        <taxon>Burkholderiales</taxon>
        <taxon>Burkholderiaceae</taxon>
        <taxon>Paraburkholderia</taxon>
    </lineage>
</organism>
<evidence type="ECO:0000259" key="4">
    <source>
        <dbReference type="SMART" id="SM00822"/>
    </source>
</evidence>
<evidence type="ECO:0000256" key="2">
    <source>
        <dbReference type="ARBA" id="ARBA00023002"/>
    </source>
</evidence>
<evidence type="ECO:0000256" key="1">
    <source>
        <dbReference type="ARBA" id="ARBA00006484"/>
    </source>
</evidence>
<dbReference type="PRINTS" id="PR00081">
    <property type="entry name" value="GDHRDH"/>
</dbReference>
<dbReference type="EMBL" id="JAQQCL010000017">
    <property type="protein sequence ID" value="MFM0718923.1"/>
    <property type="molecule type" value="Genomic_DNA"/>
</dbReference>
<dbReference type="Proteomes" id="UP001629392">
    <property type="component" value="Unassembled WGS sequence"/>
</dbReference>
<evidence type="ECO:0000313" key="5">
    <source>
        <dbReference type="EMBL" id="MFM0718923.1"/>
    </source>
</evidence>
<gene>
    <name evidence="5" type="ORF">PQQ73_21565</name>
</gene>
<keyword evidence="2" id="KW-0560">Oxidoreductase</keyword>
<dbReference type="Pfam" id="PF00106">
    <property type="entry name" value="adh_short"/>
    <property type="match status" value="1"/>
</dbReference>
<evidence type="ECO:0000256" key="3">
    <source>
        <dbReference type="RuleBase" id="RU000363"/>
    </source>
</evidence>
<dbReference type="InterPro" id="IPR036291">
    <property type="entry name" value="NAD(P)-bd_dom_sf"/>
</dbReference>
<dbReference type="SUPFAM" id="SSF51735">
    <property type="entry name" value="NAD(P)-binding Rossmann-fold domains"/>
    <property type="match status" value="1"/>
</dbReference>
<dbReference type="PANTHER" id="PTHR43976">
    <property type="entry name" value="SHORT CHAIN DEHYDROGENASE"/>
    <property type="match status" value="1"/>
</dbReference>
<dbReference type="RefSeq" id="WP_408154920.1">
    <property type="nucleotide sequence ID" value="NZ_JAQQCL010000017.1"/>
</dbReference>
<dbReference type="InterPro" id="IPR002347">
    <property type="entry name" value="SDR_fam"/>
</dbReference>
<keyword evidence="6" id="KW-1185">Reference proteome</keyword>
<reference evidence="5 6" key="1">
    <citation type="journal article" date="2024" name="Chem. Sci.">
        <title>Discovery of megapolipeptins by genome mining of a Burkholderiales bacteria collection.</title>
        <authorList>
            <person name="Paulo B.S."/>
            <person name="Recchia M.J.J."/>
            <person name="Lee S."/>
            <person name="Fergusson C.H."/>
            <person name="Romanowski S.B."/>
            <person name="Hernandez A."/>
            <person name="Krull N."/>
            <person name="Liu D.Y."/>
            <person name="Cavanagh H."/>
            <person name="Bos A."/>
            <person name="Gray C.A."/>
            <person name="Murphy B.T."/>
            <person name="Linington R.G."/>
            <person name="Eustaquio A.S."/>
        </authorList>
    </citation>
    <scope>NUCLEOTIDE SEQUENCE [LARGE SCALE GENOMIC DNA]</scope>
    <source>
        <strain evidence="5 6">RL17-350-BIC-E</strain>
    </source>
</reference>
<comment type="similarity">
    <text evidence="1 3">Belongs to the short-chain dehydrogenases/reductases (SDR) family.</text>
</comment>
<sequence>MSKVWLITGATRGIGAQIARAALAAGEKVVATGRSSSKIEEALGPTDRLLALTLDVTDHDQALEVVRTAVERFGRIDVLVNNAGYGLIGAVEECSSAELADQFATNVLGVAAVTRAVLPIMRAQRSGHIFNMSSAAGIVAFPGASGYCSSKFAVEGLTESLAQEVAPLGIKVTMVEPGYMRTEFLESPSAVYAERVIDDYDSTAGAMRRGSRSISLKQPGDPRKLAQAFLTLASAANPPLRFVGGTDSVSFLEQALATKREELETWRHLSMSLGYEE</sequence>
<dbReference type="InterPro" id="IPR057326">
    <property type="entry name" value="KR_dom"/>
</dbReference>
<dbReference type="CDD" id="cd05374">
    <property type="entry name" value="17beta-HSD-like_SDR_c"/>
    <property type="match status" value="1"/>
</dbReference>
<dbReference type="NCBIfam" id="NF004824">
    <property type="entry name" value="PRK06180.1"/>
    <property type="match status" value="1"/>
</dbReference>
<accession>A0ABW9EIN5</accession>
<protein>
    <submittedName>
        <fullName evidence="5">Oxidoreductase</fullName>
    </submittedName>
</protein>
<dbReference type="InterPro" id="IPR051911">
    <property type="entry name" value="SDR_oxidoreductase"/>
</dbReference>
<dbReference type="InterPro" id="IPR020904">
    <property type="entry name" value="Sc_DH/Rdtase_CS"/>
</dbReference>
<dbReference type="SMART" id="SM00822">
    <property type="entry name" value="PKS_KR"/>
    <property type="match status" value="1"/>
</dbReference>
<name>A0ABW9EIN5_9BURK</name>
<dbReference type="Gene3D" id="3.40.50.720">
    <property type="entry name" value="NAD(P)-binding Rossmann-like Domain"/>
    <property type="match status" value="1"/>
</dbReference>
<feature type="domain" description="Ketoreductase" evidence="4">
    <location>
        <begin position="3"/>
        <end position="183"/>
    </location>
</feature>
<dbReference type="PROSITE" id="PS00061">
    <property type="entry name" value="ADH_SHORT"/>
    <property type="match status" value="1"/>
</dbReference>
<comment type="caution">
    <text evidence="5">The sequence shown here is derived from an EMBL/GenBank/DDBJ whole genome shotgun (WGS) entry which is preliminary data.</text>
</comment>
<proteinExistence type="inferred from homology"/>
<dbReference type="PANTHER" id="PTHR43976:SF16">
    <property type="entry name" value="SHORT-CHAIN DEHYDROGENASE_REDUCTASE FAMILY PROTEIN"/>
    <property type="match status" value="1"/>
</dbReference>